<keyword evidence="3" id="KW-1185">Reference proteome</keyword>
<feature type="region of interest" description="Disordered" evidence="1">
    <location>
        <begin position="231"/>
        <end position="271"/>
    </location>
</feature>
<evidence type="ECO:0000313" key="2">
    <source>
        <dbReference type="EMBL" id="CAK7267130.1"/>
    </source>
</evidence>
<organism evidence="2 3">
    <name type="scientific">Sporothrix epigloea</name>
    <dbReference type="NCBI Taxonomy" id="1892477"/>
    <lineage>
        <taxon>Eukaryota</taxon>
        <taxon>Fungi</taxon>
        <taxon>Dikarya</taxon>
        <taxon>Ascomycota</taxon>
        <taxon>Pezizomycotina</taxon>
        <taxon>Sordariomycetes</taxon>
        <taxon>Sordariomycetidae</taxon>
        <taxon>Ophiostomatales</taxon>
        <taxon>Ophiostomataceae</taxon>
        <taxon>Sporothrix</taxon>
    </lineage>
</organism>
<evidence type="ECO:0008006" key="4">
    <source>
        <dbReference type="Google" id="ProtNLM"/>
    </source>
</evidence>
<comment type="caution">
    <text evidence="2">The sequence shown here is derived from an EMBL/GenBank/DDBJ whole genome shotgun (WGS) entry which is preliminary data.</text>
</comment>
<proteinExistence type="predicted"/>
<protein>
    <recommendedName>
        <fullName evidence="4">CCHC-type domain-containing protein</fullName>
    </recommendedName>
</protein>
<accession>A0ABP0DJ48</accession>
<gene>
    <name evidence="2" type="ORF">SEPCBS119000_002387</name>
</gene>
<reference evidence="2 3" key="1">
    <citation type="submission" date="2024-01" db="EMBL/GenBank/DDBJ databases">
        <authorList>
            <person name="Allen C."/>
            <person name="Tagirdzhanova G."/>
        </authorList>
    </citation>
    <scope>NUCLEOTIDE SEQUENCE [LARGE SCALE GENOMIC DNA]</scope>
    <source>
        <strain evidence="2 3">CBS 119000</strain>
    </source>
</reference>
<evidence type="ECO:0000256" key="1">
    <source>
        <dbReference type="SAM" id="MobiDB-lite"/>
    </source>
</evidence>
<sequence length="335" mass="37689">MVPEIPKLSGSSTFRSWCHAFEDRILSDSKVSFLLDPDTTIKEAREAYMKEDYMPGSEFAVMMLERGMEFDAAIRSVREMLFESVDSKLFGELPKGGDLKQLIEGLKQLHEPTPAEESVWLRAEYFAFMESATVKGLGRWIVEWGHLMQDYIMVPMGDVQSDRWKLELAAKLDELAYGHETLNWLKLLAKEICTGANLSFKPATKDEVLQIVKLVRLAFWVNHITIENMEEEVKPSSRPVSRPRGGRKRAGTESGQQGGKRSRPRTNGGGVTCDACGEDGHPLEKCVTLFRRPRNPASQHVTDAAVVYVESRPQLKRRYEAAKAKRNNGRGAAGV</sequence>
<dbReference type="Proteomes" id="UP001642502">
    <property type="component" value="Unassembled WGS sequence"/>
</dbReference>
<evidence type="ECO:0000313" key="3">
    <source>
        <dbReference type="Proteomes" id="UP001642502"/>
    </source>
</evidence>
<dbReference type="EMBL" id="CAWUON010000024">
    <property type="protein sequence ID" value="CAK7267130.1"/>
    <property type="molecule type" value="Genomic_DNA"/>
</dbReference>
<name>A0ABP0DJ48_9PEZI</name>